<feature type="transmembrane region" description="Helical" evidence="6">
    <location>
        <begin position="310"/>
        <end position="330"/>
    </location>
</feature>
<evidence type="ECO:0000256" key="2">
    <source>
        <dbReference type="ARBA" id="ARBA00022448"/>
    </source>
</evidence>
<proteinExistence type="inferred from homology"/>
<dbReference type="OMA" id="TWTKEID"/>
<dbReference type="GO" id="GO:0005886">
    <property type="term" value="C:plasma membrane"/>
    <property type="evidence" value="ECO:0007669"/>
    <property type="project" value="TreeGrafter"/>
</dbReference>
<feature type="transmembrane region" description="Helical" evidence="6">
    <location>
        <begin position="267"/>
        <end position="298"/>
    </location>
</feature>
<evidence type="ECO:0000256" key="3">
    <source>
        <dbReference type="ARBA" id="ARBA00022692"/>
    </source>
</evidence>
<sequence length="479" mass="51570">MEKPTPVKNDVQGTVSQSPSTSSAVEVSSAKPEENRPWWSSIKEPGSAPQIVVAALLAIALGVTISETVDDIPTSARVLVGIPGTLWLRALRAVVLPLIVTSVVLAIQQLKEMSKSGAAIARWTIGYFLCTTFIAIIQSALLTGLVWRRLFDEASADSLSEDSLGDRGTELAETGDSTPVHEVILSLFESFIPQNVFYALTNDDLLAVLIAAMVCGYLLKPGSGIVRAVREIEAIVITIVTFLIKLAPIGVFFLILPNLFRLNIAEIGYNLGILVGGALSMMAIHLFVALSAIFYFVTKTNPWVYWMKNSKSWITAWGTASSAATLPVTLQCCLDRGLPKMTTQFVVPLGTMINMDGTAIYFPIVVVFLAATQGHTLQVVDYIVICLLSTVATIGAAPIPSSSLVLTVMIANSIDVPITGMYAVVVAFDWFLDRFRTVVNVSGDFFGAAVVTQLAGITDDPEPEFVEGREVLRRDPSIV</sequence>
<evidence type="ECO:0000313" key="9">
    <source>
        <dbReference type="Proteomes" id="UP000006753"/>
    </source>
</evidence>
<dbReference type="GO" id="GO:0005313">
    <property type="term" value="F:L-glutamate transmembrane transporter activity"/>
    <property type="evidence" value="ECO:0007669"/>
    <property type="project" value="TreeGrafter"/>
</dbReference>
<comment type="subcellular location">
    <subcellularLocation>
        <location evidence="1 6">Membrane</location>
        <topology evidence="1 6">Multi-pass membrane protein</topology>
    </subcellularLocation>
</comment>
<dbReference type="PANTHER" id="PTHR11958">
    <property type="entry name" value="SODIUM/DICARBOXYLATE SYMPORTER-RELATED"/>
    <property type="match status" value="1"/>
</dbReference>
<evidence type="ECO:0000313" key="8">
    <source>
        <dbReference type="EMBL" id="EKD19835.1"/>
    </source>
</evidence>
<dbReference type="AlphaFoldDB" id="K1WQC0"/>
<feature type="transmembrane region" description="Helical" evidence="6">
    <location>
        <begin position="86"/>
        <end position="107"/>
    </location>
</feature>
<feature type="region of interest" description="Disordered" evidence="7">
    <location>
        <begin position="1"/>
        <end position="42"/>
    </location>
</feature>
<dbReference type="GO" id="GO:0015501">
    <property type="term" value="F:glutamate:sodium symporter activity"/>
    <property type="evidence" value="ECO:0007669"/>
    <property type="project" value="TreeGrafter"/>
</dbReference>
<dbReference type="STRING" id="1072389.K1WQC0"/>
<keyword evidence="4 6" id="KW-1133">Transmembrane helix</keyword>
<dbReference type="GO" id="GO:0015175">
    <property type="term" value="F:neutral L-amino acid transmembrane transporter activity"/>
    <property type="evidence" value="ECO:0007669"/>
    <property type="project" value="TreeGrafter"/>
</dbReference>
<dbReference type="Pfam" id="PF00375">
    <property type="entry name" value="SDF"/>
    <property type="match status" value="1"/>
</dbReference>
<dbReference type="InterPro" id="IPR050746">
    <property type="entry name" value="DAACS"/>
</dbReference>
<comment type="similarity">
    <text evidence="6">Belongs to the dicarboxylate/amino acid:cation symporter (DAACS) (TC 2.A.23) family.</text>
</comment>
<dbReference type="InParanoid" id="K1WQC0"/>
<dbReference type="GeneID" id="18757722"/>
<feature type="transmembrane region" description="Helical" evidence="6">
    <location>
        <begin position="196"/>
        <end position="219"/>
    </location>
</feature>
<dbReference type="SUPFAM" id="SSF118215">
    <property type="entry name" value="Proton glutamate symport protein"/>
    <property type="match status" value="1"/>
</dbReference>
<keyword evidence="2 6" id="KW-0813">Transport</keyword>
<evidence type="ECO:0000256" key="6">
    <source>
        <dbReference type="RuleBase" id="RU361216"/>
    </source>
</evidence>
<feature type="transmembrane region" description="Helical" evidence="6">
    <location>
        <begin position="405"/>
        <end position="432"/>
    </location>
</feature>
<dbReference type="KEGG" id="mbe:MBM_01787"/>
<evidence type="ECO:0000256" key="1">
    <source>
        <dbReference type="ARBA" id="ARBA00004141"/>
    </source>
</evidence>
<dbReference type="PANTHER" id="PTHR11958:SF63">
    <property type="entry name" value="AMINO ACID TRANSPORTER"/>
    <property type="match status" value="1"/>
</dbReference>
<gene>
    <name evidence="8" type="ORF">MBM_01787</name>
</gene>
<dbReference type="PRINTS" id="PR00173">
    <property type="entry name" value="EDTRNSPORT"/>
</dbReference>
<dbReference type="eggNOG" id="KOG3787">
    <property type="taxonomic scope" value="Eukaryota"/>
</dbReference>
<dbReference type="EMBL" id="JH921430">
    <property type="protein sequence ID" value="EKD19835.1"/>
    <property type="molecule type" value="Genomic_DNA"/>
</dbReference>
<feature type="transmembrane region" description="Helical" evidence="6">
    <location>
        <begin position="119"/>
        <end position="141"/>
    </location>
</feature>
<evidence type="ECO:0000256" key="7">
    <source>
        <dbReference type="SAM" id="MobiDB-lite"/>
    </source>
</evidence>
<feature type="transmembrane region" description="Helical" evidence="6">
    <location>
        <begin position="350"/>
        <end position="372"/>
    </location>
</feature>
<keyword evidence="3 6" id="KW-0812">Transmembrane</keyword>
<keyword evidence="6" id="KW-0769">Symport</keyword>
<organism evidence="8 9">
    <name type="scientific">Marssonina brunnea f. sp. multigermtubi (strain MB_m1)</name>
    <name type="common">Marssonina leaf spot fungus</name>
    <dbReference type="NCBI Taxonomy" id="1072389"/>
    <lineage>
        <taxon>Eukaryota</taxon>
        <taxon>Fungi</taxon>
        <taxon>Dikarya</taxon>
        <taxon>Ascomycota</taxon>
        <taxon>Pezizomycotina</taxon>
        <taxon>Leotiomycetes</taxon>
        <taxon>Helotiales</taxon>
        <taxon>Drepanopezizaceae</taxon>
        <taxon>Drepanopeziza</taxon>
    </lineage>
</organism>
<feature type="transmembrane region" description="Helical" evidence="6">
    <location>
        <begin position="231"/>
        <end position="255"/>
    </location>
</feature>
<dbReference type="Gene3D" id="1.10.3860.10">
    <property type="entry name" value="Sodium:dicarboxylate symporter"/>
    <property type="match status" value="1"/>
</dbReference>
<feature type="transmembrane region" description="Helical" evidence="6">
    <location>
        <begin position="46"/>
        <end position="66"/>
    </location>
</feature>
<feature type="compositionally biased region" description="Low complexity" evidence="7">
    <location>
        <begin position="11"/>
        <end position="30"/>
    </location>
</feature>
<keyword evidence="5 6" id="KW-0472">Membrane</keyword>
<accession>K1WQC0</accession>
<keyword evidence="9" id="KW-1185">Reference proteome</keyword>
<dbReference type="RefSeq" id="XP_007289676.1">
    <property type="nucleotide sequence ID" value="XM_007289614.1"/>
</dbReference>
<feature type="transmembrane region" description="Helical" evidence="6">
    <location>
        <begin position="379"/>
        <end position="399"/>
    </location>
</feature>
<dbReference type="InterPro" id="IPR001991">
    <property type="entry name" value="Na-dicarboxylate_symporter"/>
</dbReference>
<dbReference type="InterPro" id="IPR036458">
    <property type="entry name" value="Na:dicarbo_symporter_sf"/>
</dbReference>
<dbReference type="Proteomes" id="UP000006753">
    <property type="component" value="Unassembled WGS sequence"/>
</dbReference>
<protein>
    <recommendedName>
        <fullName evidence="6">Amino acid transporter</fullName>
    </recommendedName>
</protein>
<reference evidence="8 9" key="1">
    <citation type="journal article" date="2012" name="BMC Genomics">
        <title>Sequencing the genome of Marssonina brunnea reveals fungus-poplar co-evolution.</title>
        <authorList>
            <person name="Zhu S."/>
            <person name="Cao Y.-Z."/>
            <person name="Jiang C."/>
            <person name="Tan B.-Y."/>
            <person name="Wang Z."/>
            <person name="Feng S."/>
            <person name="Zhang L."/>
            <person name="Su X.-H."/>
            <person name="Brejova B."/>
            <person name="Vinar T."/>
            <person name="Xu M."/>
            <person name="Wang M.-X."/>
            <person name="Zhang S.-G."/>
            <person name="Huang M.-R."/>
            <person name="Wu R."/>
            <person name="Zhou Y."/>
        </authorList>
    </citation>
    <scope>NUCLEOTIDE SEQUENCE [LARGE SCALE GENOMIC DNA]</scope>
    <source>
        <strain evidence="8 9">MB_m1</strain>
    </source>
</reference>
<dbReference type="OrthoDB" id="5877963at2759"/>
<evidence type="ECO:0000256" key="5">
    <source>
        <dbReference type="ARBA" id="ARBA00023136"/>
    </source>
</evidence>
<name>K1WQC0_MARBU</name>
<dbReference type="HOGENOM" id="CLU_019375_5_3_1"/>
<evidence type="ECO:0000256" key="4">
    <source>
        <dbReference type="ARBA" id="ARBA00022989"/>
    </source>
</evidence>